<name>A0AA39FVG1_9HYME</name>
<organism evidence="12 13">
    <name type="scientific">Microctonus aethiopoides</name>
    <dbReference type="NCBI Taxonomy" id="144406"/>
    <lineage>
        <taxon>Eukaryota</taxon>
        <taxon>Metazoa</taxon>
        <taxon>Ecdysozoa</taxon>
        <taxon>Arthropoda</taxon>
        <taxon>Hexapoda</taxon>
        <taxon>Insecta</taxon>
        <taxon>Pterygota</taxon>
        <taxon>Neoptera</taxon>
        <taxon>Endopterygota</taxon>
        <taxon>Hymenoptera</taxon>
        <taxon>Apocrita</taxon>
        <taxon>Ichneumonoidea</taxon>
        <taxon>Braconidae</taxon>
        <taxon>Euphorinae</taxon>
        <taxon>Microctonus</taxon>
    </lineage>
</organism>
<protein>
    <recommendedName>
        <fullName evidence="14">RIB43A-like with coiled-coils protein 2</fullName>
    </recommendedName>
</protein>
<dbReference type="PANTHER" id="PTHR14517">
    <property type="entry name" value="RIB43A-RELATED"/>
    <property type="match status" value="1"/>
</dbReference>
<evidence type="ECO:0000313" key="12">
    <source>
        <dbReference type="EMBL" id="KAK0176266.1"/>
    </source>
</evidence>
<keyword evidence="6" id="KW-0969">Cilium</keyword>
<evidence type="ECO:0000256" key="9">
    <source>
        <dbReference type="ARBA" id="ARBA00046435"/>
    </source>
</evidence>
<keyword evidence="5 10" id="KW-0175">Coiled coil</keyword>
<evidence type="ECO:0000256" key="6">
    <source>
        <dbReference type="ARBA" id="ARBA00023069"/>
    </source>
</evidence>
<evidence type="ECO:0000256" key="8">
    <source>
        <dbReference type="ARBA" id="ARBA00023273"/>
    </source>
</evidence>
<dbReference type="AlphaFoldDB" id="A0AA39FVG1"/>
<evidence type="ECO:0000313" key="13">
    <source>
        <dbReference type="Proteomes" id="UP001168990"/>
    </source>
</evidence>
<dbReference type="PANTHER" id="PTHR14517:SF6">
    <property type="entry name" value="RE41410P"/>
    <property type="match status" value="1"/>
</dbReference>
<gene>
    <name evidence="12" type="ORF">PV328_000419</name>
</gene>
<evidence type="ECO:0000256" key="10">
    <source>
        <dbReference type="SAM" id="Coils"/>
    </source>
</evidence>
<keyword evidence="4" id="KW-0282">Flagellum</keyword>
<feature type="coiled-coil region" evidence="10">
    <location>
        <begin position="44"/>
        <end position="110"/>
    </location>
</feature>
<dbReference type="Pfam" id="PF05914">
    <property type="entry name" value="RIB43A"/>
    <property type="match status" value="1"/>
</dbReference>
<evidence type="ECO:0000256" key="7">
    <source>
        <dbReference type="ARBA" id="ARBA00023212"/>
    </source>
</evidence>
<reference evidence="12" key="1">
    <citation type="journal article" date="2023" name="bioRxiv">
        <title>Scaffold-level genome assemblies of two parasitoid biocontrol wasps reveal the parthenogenesis mechanism and an associated novel virus.</title>
        <authorList>
            <person name="Inwood S."/>
            <person name="Skelly J."/>
            <person name="Guhlin J."/>
            <person name="Harrop T."/>
            <person name="Goldson S."/>
            <person name="Dearden P."/>
        </authorList>
    </citation>
    <scope>NUCLEOTIDE SEQUENCE</scope>
    <source>
        <strain evidence="12">Irish</strain>
        <tissue evidence="12">Whole body</tissue>
    </source>
</reference>
<comment type="caution">
    <text evidence="12">The sequence shown here is derived from an EMBL/GenBank/DDBJ whole genome shotgun (WGS) entry which is preliminary data.</text>
</comment>
<accession>A0AA39FVG1</accession>
<keyword evidence="8" id="KW-0966">Cell projection</keyword>
<evidence type="ECO:0008006" key="14">
    <source>
        <dbReference type="Google" id="ProtNLM"/>
    </source>
</evidence>
<dbReference type="InterPro" id="IPR008805">
    <property type="entry name" value="RIB43A"/>
</dbReference>
<evidence type="ECO:0000256" key="3">
    <source>
        <dbReference type="ARBA" id="ARBA00022490"/>
    </source>
</evidence>
<keyword evidence="3" id="KW-0963">Cytoplasm</keyword>
<feature type="region of interest" description="Disordered" evidence="11">
    <location>
        <begin position="119"/>
        <end position="141"/>
    </location>
</feature>
<dbReference type="EMBL" id="JAQQBS010000001">
    <property type="protein sequence ID" value="KAK0176266.1"/>
    <property type="molecule type" value="Genomic_DNA"/>
</dbReference>
<evidence type="ECO:0000256" key="2">
    <source>
        <dbReference type="ARBA" id="ARBA00006875"/>
    </source>
</evidence>
<keyword evidence="13" id="KW-1185">Reference proteome</keyword>
<evidence type="ECO:0000256" key="11">
    <source>
        <dbReference type="SAM" id="MobiDB-lite"/>
    </source>
</evidence>
<proteinExistence type="inferred from homology"/>
<evidence type="ECO:0000256" key="4">
    <source>
        <dbReference type="ARBA" id="ARBA00022846"/>
    </source>
</evidence>
<comment type="subcellular location">
    <subcellularLocation>
        <location evidence="1">Cytoplasm</location>
        <location evidence="1">Cytoskeleton</location>
        <location evidence="1">Flagellum axoneme</location>
    </subcellularLocation>
</comment>
<reference evidence="12" key="2">
    <citation type="submission" date="2023-03" db="EMBL/GenBank/DDBJ databases">
        <authorList>
            <person name="Inwood S.N."/>
            <person name="Skelly J.G."/>
            <person name="Guhlin J."/>
            <person name="Harrop T.W.R."/>
            <person name="Goldson S.G."/>
            <person name="Dearden P.K."/>
        </authorList>
    </citation>
    <scope>NUCLEOTIDE SEQUENCE</scope>
    <source>
        <strain evidence="12">Irish</strain>
        <tissue evidence="12">Whole body</tissue>
    </source>
</reference>
<comment type="similarity">
    <text evidence="2">Belongs to the RIB43A family.</text>
</comment>
<comment type="subunit">
    <text evidence="9">Microtubule inner protein component of sperm flagellar doublet microtubules.</text>
</comment>
<dbReference type="Proteomes" id="UP001168990">
    <property type="component" value="Unassembled WGS sequence"/>
</dbReference>
<sequence>MLKFQLTTSDDLKAAACIERKRQIEEARKSRIFNPRIRRIGIDKEFLDRQIEEKQRQRQLDQERECRMDEALVRSSQLAIMLEKREEEERRKMNKEINTFRQINQRMEDRREFDLYDPDQLKKSLPPRFDDDDQRIGPASAQKFQGEDVRQAERLKEQKEQMQSWLMQQMYERRQNERKQQNADEFYQQTVISRDKRAIALEKMELECRRRLNETNAQFNRSLAEEQEYRRRCDAIKDEEDKRADIYNHVTGDFLTEAKEQAASNRGPNKPLGNRYKGMTDNELQAIYQEQAQQMLEIKKIKSEAKQHDAEWERLMQNNARAAELYHRDLDEKKKKIRKQIAEENLRLAQEQKSHRDNINRMPYRHTPTYEFFDKFNSSAR</sequence>
<keyword evidence="7" id="KW-0206">Cytoskeleton</keyword>
<feature type="coiled-coil region" evidence="10">
    <location>
        <begin position="298"/>
        <end position="354"/>
    </location>
</feature>
<evidence type="ECO:0000256" key="1">
    <source>
        <dbReference type="ARBA" id="ARBA00004611"/>
    </source>
</evidence>
<evidence type="ECO:0000256" key="5">
    <source>
        <dbReference type="ARBA" id="ARBA00023054"/>
    </source>
</evidence>